<dbReference type="CDD" id="cd04301">
    <property type="entry name" value="NAT_SF"/>
    <property type="match status" value="1"/>
</dbReference>
<sequence length="153" mass="16802">MVRSADELAIHQISALAPQIPQLETEAVAEGFRFLTRLVTDWKNGSNRFDRPGEGLFGAFCNGQLIAIGGLSCDPYVGPDTGRLRRVYVAPASRRQSVGKVLVKHLLEYAALNFRVVRLSTDTPQGAAFYLRCGFQQVQDDSATHVMSFVDAT</sequence>
<reference evidence="2 3" key="1">
    <citation type="submission" date="2020-02" db="EMBL/GenBank/DDBJ databases">
        <authorList>
            <person name="Liang J."/>
        </authorList>
    </citation>
    <scope>NUCLEOTIDE SEQUENCE [LARGE SCALE GENOMIC DNA]</scope>
    <source>
        <strain evidence="2 3">L22-9</strain>
    </source>
</reference>
<proteinExistence type="predicted"/>
<evidence type="ECO:0000259" key="1">
    <source>
        <dbReference type="PROSITE" id="PS51186"/>
    </source>
</evidence>
<dbReference type="InterPro" id="IPR016181">
    <property type="entry name" value="Acyl_CoA_acyltransferase"/>
</dbReference>
<dbReference type="EMBL" id="CP048810">
    <property type="protein sequence ID" value="QKS80747.1"/>
    <property type="molecule type" value="Genomic_DNA"/>
</dbReference>
<keyword evidence="3" id="KW-1185">Reference proteome</keyword>
<evidence type="ECO:0000313" key="3">
    <source>
        <dbReference type="Proteomes" id="UP000509545"/>
    </source>
</evidence>
<feature type="domain" description="N-acetyltransferase" evidence="1">
    <location>
        <begin position="1"/>
        <end position="153"/>
    </location>
</feature>
<protein>
    <submittedName>
        <fullName evidence="2">GNAT family N-acetyltransferase</fullName>
    </submittedName>
</protein>
<dbReference type="Pfam" id="PF00583">
    <property type="entry name" value="Acetyltransf_1"/>
    <property type="match status" value="1"/>
</dbReference>
<dbReference type="PROSITE" id="PS51186">
    <property type="entry name" value="GNAT"/>
    <property type="match status" value="1"/>
</dbReference>
<dbReference type="Gene3D" id="3.40.630.30">
    <property type="match status" value="1"/>
</dbReference>
<keyword evidence="2" id="KW-0808">Transferase</keyword>
<name>A0A6N1C9S7_9PSED</name>
<dbReference type="Proteomes" id="UP000509545">
    <property type="component" value="Chromosome"/>
</dbReference>
<dbReference type="AlphaFoldDB" id="A0A6N1C9S7"/>
<organism evidence="2 3">
    <name type="scientific">Pseudomonas bijieensis</name>
    <dbReference type="NCBI Taxonomy" id="2681983"/>
    <lineage>
        <taxon>Bacteria</taxon>
        <taxon>Pseudomonadati</taxon>
        <taxon>Pseudomonadota</taxon>
        <taxon>Gammaproteobacteria</taxon>
        <taxon>Pseudomonadales</taxon>
        <taxon>Pseudomonadaceae</taxon>
        <taxon>Pseudomonas</taxon>
    </lineage>
</organism>
<accession>A0A6N1C9S7</accession>
<evidence type="ECO:0000313" key="2">
    <source>
        <dbReference type="EMBL" id="QKS80747.1"/>
    </source>
</evidence>
<gene>
    <name evidence="2" type="ORF">GN234_01775</name>
</gene>
<dbReference type="SUPFAM" id="SSF55729">
    <property type="entry name" value="Acyl-CoA N-acyltransferases (Nat)"/>
    <property type="match status" value="1"/>
</dbReference>
<dbReference type="KEGG" id="pbz:GN234_01775"/>
<dbReference type="InterPro" id="IPR000182">
    <property type="entry name" value="GNAT_dom"/>
</dbReference>
<dbReference type="RefSeq" id="WP_176687726.1">
    <property type="nucleotide sequence ID" value="NZ_CP048810.1"/>
</dbReference>
<dbReference type="GO" id="GO:0016747">
    <property type="term" value="F:acyltransferase activity, transferring groups other than amino-acyl groups"/>
    <property type="evidence" value="ECO:0007669"/>
    <property type="project" value="InterPro"/>
</dbReference>